<keyword evidence="6" id="KW-0413">Isomerase</keyword>
<dbReference type="InterPro" id="IPR004179">
    <property type="entry name" value="Sec63-dom"/>
</dbReference>
<evidence type="ECO:0000256" key="7">
    <source>
        <dbReference type="ARBA" id="ARBA00023254"/>
    </source>
</evidence>
<dbReference type="Pfam" id="PF00270">
    <property type="entry name" value="DEAD"/>
    <property type="match status" value="1"/>
</dbReference>
<keyword evidence="4" id="KW-0347">Helicase</keyword>
<keyword evidence="17" id="KW-1185">Reference proteome</keyword>
<dbReference type="Pfam" id="PF23445">
    <property type="entry name" value="WHD_SNRNP200"/>
    <property type="match status" value="1"/>
</dbReference>
<dbReference type="EMBL" id="KL198066">
    <property type="protein sequence ID" value="KDQ10599.1"/>
    <property type="molecule type" value="Genomic_DNA"/>
</dbReference>
<accession>A0A067M4V9</accession>
<dbReference type="PANTHER" id="PTHR47835">
    <property type="entry name" value="HFM1, ATP DEPENDENT DNA HELICASE HOMOLOG"/>
    <property type="match status" value="1"/>
</dbReference>
<dbReference type="Gene3D" id="1.10.10.10">
    <property type="entry name" value="Winged helix-like DNA-binding domain superfamily/Winged helix DNA-binding domain"/>
    <property type="match status" value="1"/>
</dbReference>
<feature type="compositionally biased region" description="Basic and acidic residues" evidence="12">
    <location>
        <begin position="1649"/>
        <end position="1659"/>
    </location>
</feature>
<feature type="compositionally biased region" description="Acidic residues" evidence="12">
    <location>
        <begin position="1520"/>
        <end position="1531"/>
    </location>
</feature>
<keyword evidence="11" id="KW-0175">Coiled coil</keyword>
<evidence type="ECO:0000259" key="15">
    <source>
        <dbReference type="PROSITE" id="PS51194"/>
    </source>
</evidence>
<evidence type="ECO:0000256" key="10">
    <source>
        <dbReference type="ARBA" id="ARBA00048988"/>
    </source>
</evidence>
<evidence type="ECO:0000256" key="9">
    <source>
        <dbReference type="ARBA" id="ARBA00034808"/>
    </source>
</evidence>
<dbReference type="PROSITE" id="PS51194">
    <property type="entry name" value="HELICASE_CTER"/>
    <property type="match status" value="1"/>
</dbReference>
<dbReference type="OrthoDB" id="5575at2759"/>
<keyword evidence="7" id="KW-0469">Meiosis</keyword>
<feature type="region of interest" description="Disordered" evidence="12">
    <location>
        <begin position="1520"/>
        <end position="1719"/>
    </location>
</feature>
<gene>
    <name evidence="16" type="ORF">BOTBODRAFT_190414</name>
</gene>
<keyword evidence="3" id="KW-0378">Hydrolase</keyword>
<feature type="region of interest" description="Disordered" evidence="12">
    <location>
        <begin position="1348"/>
        <end position="1372"/>
    </location>
</feature>
<dbReference type="SMART" id="SM00973">
    <property type="entry name" value="Sec63"/>
    <property type="match status" value="1"/>
</dbReference>
<dbReference type="InterPro" id="IPR014001">
    <property type="entry name" value="Helicase_ATP-bd"/>
</dbReference>
<dbReference type="FunFam" id="1.10.10.10:FF:000012">
    <property type="entry name" value="U5 small nuclear ribonucleoprotein helicase"/>
    <property type="match status" value="1"/>
</dbReference>
<evidence type="ECO:0000256" key="13">
    <source>
        <dbReference type="SAM" id="SignalP"/>
    </source>
</evidence>
<feature type="compositionally biased region" description="Basic and acidic residues" evidence="12">
    <location>
        <begin position="1674"/>
        <end position="1683"/>
    </location>
</feature>
<feature type="chain" id="PRO_5001641003" description="DNA 3'-5' helicase" evidence="13">
    <location>
        <begin position="20"/>
        <end position="1793"/>
    </location>
</feature>
<dbReference type="PROSITE" id="PS51192">
    <property type="entry name" value="HELICASE_ATP_BIND_1"/>
    <property type="match status" value="1"/>
</dbReference>
<evidence type="ECO:0000313" key="16">
    <source>
        <dbReference type="EMBL" id="KDQ10599.1"/>
    </source>
</evidence>
<feature type="coiled-coil region" evidence="11">
    <location>
        <begin position="299"/>
        <end position="326"/>
    </location>
</feature>
<sequence length="1793" mass="198010">MNTIVTLAALLVFAQAAFAVVVPHGVSTELRDALNHASATCVTALQILRRPFGSAASNPLPFSSLRNDLLSLLQLIYSHATRLSLALKPPRTPAAAIKVLADLDADLSRFVACASCIGEKDSGATILKEVSWCAQEVVEEVQGLVECFGEGIIDDEDKTYLMKTGALHASIERFKQDLSVDNRGAVVKRWKSNDASLQDALVECKDMTNADEDMEDDGWDEIMGEGEKKEKMSEEEVERANKVYTLLRLTGLLHRRVQKDFIPLPALTSGDLDSLLDISTHLASLADDLVSSLYPPQDVDEVNGHLKAVESSVQQLQQAIKSGEGKVSVDHLADALGQATLGEELAAQCGLDEYEYSHDSATPYSHTQTSAAFHSDDIMEFSSPSPAGVCQQVGTSATYNKEDIIDYDEPEPYSDQGGGPYYGAEGENVYARGWQDEAGIVNDGQSSLGLYAADPRHLQQNNYVSPQRDNALPAPSNALSEFVQPTPIARGENPRNTHGVRLRPVSELPDAYRGIFKFGVFNAVQSQCLDKILRTDENIILSAPTGSGKTVAFELALIRLLLNNGSDPASGAKCVYMAPTKALCSERFRDWTEKFRHIGIKCCELTGDTFQGGKSAWAEAKDSTVIITTPEKWDSLTRNWGDNRVILSRMQLFLVDEIHILNATRGSTLEVCISRMKTRGTSVRFVLVSATVPNIEDIAAWIGNPGGGEATVFKFGEEYRPCKLVRHVYAYPRKQQNEWQFTRNLDFKLFSILQEHAQNMPVLVFCATRKNVSVAADILAKEYTKAVEAKKTPPWSPPTRIENVFQDKQLQTLAASGIGIHHAGLSIDDRKATEGLFLKKVLRVVVATSTLANLSIIVAAHTVVIKGVKMWQNNTWEEYSDLDILQMLGRAGRPQFDKEGVAVIMCESEFEKKYRQLVSGTMILESCLHLNLTEHINSEIGLGTITDVESAKDWLHNSFLFRRLQKNPKHYALGKALNQSWQERLDDIVAQSISSLHESNLVQKLDNDLLKATEYGEIMSRYYINFATMEYILKIPGNASVKDILEMLSNASEFNDLRLRATEKQIYNKLREHMDIRYSIPKVEKVQHKIFVLIQAVLGGMWDGSPKSMLPSSANTDLSVRSLTAKAWEDRPVVLRQIEQIGEKSIKVLAGHGVTSLTELRKQEAPRLELLLNRRHPFGTEILKAVQALPSYSISITEERVTSSGGRTPVRVTLNIQAGLDAALAAHKSKKQKGPSLGMTSILVLTSDLCFLDFRRIPTKALQAAKSFSITAELSKPSQAVHAYISPENFAGLTVSATYKPNVKPSEYPTPDTRPPNALDLEFEELEEVDPSFWEISDDEFAAIMQKPAHESQDTKKPKNPETSGTQKLPSEISKMANGNYRCEWPKFATKSSPSRAMCSCNHACKDKQKCRHLCCREGLPKPPPKKRPTQSNTTFDPLTDDEPISRSPSKHKTAKAGAPPTHSPDKQFRALEKLHRSANVALSLPAGGRLLNRKDANTQSVHPTREQLADILPTWVNLDGEDADGEDLPDPNELVSSFARSRQPEDRRDRSTDDSTHYTDSEMDTLIAQMPSPNSKDRRLTKTGHAAVCKNPISHMDKLGASHAKRRHAESQTSTPERPDDVQTKSKRARFTLSTRGTTSLSLSSSAVKEKTHLESTARRTTTGSNKMSPLPVKEHARDKTLRRTKPPPLFLSASESSAGEEECAEPIRDGQGETSDFDFELDKSTFDLDSGNVQAYPQDAALTPAVPTSDIGGEAEGAADGEDVAEKPDWLDDELADFEEWLRSGSVNVVE</sequence>
<dbReference type="CDD" id="cd18795">
    <property type="entry name" value="SF2_C_Ski2"/>
    <property type="match status" value="1"/>
</dbReference>
<keyword evidence="13" id="KW-0732">Signal</keyword>
<evidence type="ECO:0000256" key="2">
    <source>
        <dbReference type="ARBA" id="ARBA00022741"/>
    </source>
</evidence>
<dbReference type="Gene3D" id="1.10.3380.10">
    <property type="entry name" value="Sec63 N-terminal domain-like domain"/>
    <property type="match status" value="1"/>
</dbReference>
<evidence type="ECO:0000259" key="14">
    <source>
        <dbReference type="PROSITE" id="PS51192"/>
    </source>
</evidence>
<dbReference type="InterPro" id="IPR049318">
    <property type="entry name" value="GCIP_C"/>
</dbReference>
<evidence type="ECO:0000256" key="12">
    <source>
        <dbReference type="SAM" id="MobiDB-lite"/>
    </source>
</evidence>
<evidence type="ECO:0000256" key="11">
    <source>
        <dbReference type="SAM" id="Coils"/>
    </source>
</evidence>
<evidence type="ECO:0000256" key="6">
    <source>
        <dbReference type="ARBA" id="ARBA00023235"/>
    </source>
</evidence>
<dbReference type="InterPro" id="IPR036390">
    <property type="entry name" value="WH_DNA-bd_sf"/>
</dbReference>
<reference evidence="17" key="1">
    <citation type="journal article" date="2014" name="Proc. Natl. Acad. Sci. U.S.A.">
        <title>Extensive sampling of basidiomycete genomes demonstrates inadequacy of the white-rot/brown-rot paradigm for wood decay fungi.</title>
        <authorList>
            <person name="Riley R."/>
            <person name="Salamov A.A."/>
            <person name="Brown D.W."/>
            <person name="Nagy L.G."/>
            <person name="Floudas D."/>
            <person name="Held B.W."/>
            <person name="Levasseur A."/>
            <person name="Lombard V."/>
            <person name="Morin E."/>
            <person name="Otillar R."/>
            <person name="Lindquist E.A."/>
            <person name="Sun H."/>
            <person name="LaButti K.M."/>
            <person name="Schmutz J."/>
            <person name="Jabbour D."/>
            <person name="Luo H."/>
            <person name="Baker S.E."/>
            <person name="Pisabarro A.G."/>
            <person name="Walton J.D."/>
            <person name="Blanchette R.A."/>
            <person name="Henrissat B."/>
            <person name="Martin F."/>
            <person name="Cullen D."/>
            <person name="Hibbett D.S."/>
            <person name="Grigoriev I.V."/>
        </authorList>
    </citation>
    <scope>NUCLEOTIDE SEQUENCE [LARGE SCALE GENOMIC DNA]</scope>
    <source>
        <strain evidence="17">FD-172 SS1</strain>
    </source>
</reference>
<dbReference type="Gene3D" id="1.20.1410.10">
    <property type="entry name" value="I/LWEQ domain"/>
    <property type="match status" value="1"/>
</dbReference>
<feature type="compositionally biased region" description="Low complexity" evidence="12">
    <location>
        <begin position="1633"/>
        <end position="1647"/>
    </location>
</feature>
<dbReference type="Pfam" id="PF02889">
    <property type="entry name" value="Sec63"/>
    <property type="match status" value="1"/>
</dbReference>
<feature type="compositionally biased region" description="Basic and acidic residues" evidence="12">
    <location>
        <begin position="1348"/>
        <end position="1360"/>
    </location>
</feature>
<dbReference type="GO" id="GO:0003676">
    <property type="term" value="F:nucleic acid binding"/>
    <property type="evidence" value="ECO:0007669"/>
    <property type="project" value="InterPro"/>
</dbReference>
<dbReference type="GO" id="GO:0051321">
    <property type="term" value="P:meiotic cell cycle"/>
    <property type="evidence" value="ECO:0007669"/>
    <property type="project" value="UniProtKB-KW"/>
</dbReference>
<dbReference type="InterPro" id="IPR052247">
    <property type="entry name" value="Meiotic_Crossover_Helicase"/>
</dbReference>
<protein>
    <recommendedName>
        <fullName evidence="9">DNA 3'-5' helicase</fullName>
        <ecNumber evidence="9">5.6.2.4</ecNumber>
    </recommendedName>
</protein>
<keyword evidence="5" id="KW-0067">ATP-binding</keyword>
<feature type="compositionally biased region" description="Basic and acidic residues" evidence="12">
    <location>
        <begin position="1543"/>
        <end position="1561"/>
    </location>
</feature>
<dbReference type="PANTHER" id="PTHR47835:SF3">
    <property type="entry name" value="HELICASE FOR MEIOSIS 1"/>
    <property type="match status" value="1"/>
</dbReference>
<dbReference type="SUPFAM" id="SSF52540">
    <property type="entry name" value="P-loop containing nucleoside triphosphate hydrolases"/>
    <property type="match status" value="2"/>
</dbReference>
<dbReference type="STRING" id="930990.A0A067M4V9"/>
<dbReference type="Gene3D" id="3.40.50.300">
    <property type="entry name" value="P-loop containing nucleotide triphosphate hydrolases"/>
    <property type="match status" value="2"/>
</dbReference>
<evidence type="ECO:0000256" key="8">
    <source>
        <dbReference type="ARBA" id="ARBA00034617"/>
    </source>
</evidence>
<feature type="domain" description="Helicase C-terminal" evidence="15">
    <location>
        <begin position="744"/>
        <end position="936"/>
    </location>
</feature>
<dbReference type="InParanoid" id="A0A067M4V9"/>
<dbReference type="GO" id="GO:0016787">
    <property type="term" value="F:hydrolase activity"/>
    <property type="evidence" value="ECO:0007669"/>
    <property type="project" value="UniProtKB-KW"/>
</dbReference>
<dbReference type="SMART" id="SM00490">
    <property type="entry name" value="HELICc"/>
    <property type="match status" value="1"/>
</dbReference>
<dbReference type="InterPro" id="IPR011545">
    <property type="entry name" value="DEAD/DEAH_box_helicase_dom"/>
</dbReference>
<organism evidence="16 17">
    <name type="scientific">Botryobasidium botryosum (strain FD-172 SS1)</name>
    <dbReference type="NCBI Taxonomy" id="930990"/>
    <lineage>
        <taxon>Eukaryota</taxon>
        <taxon>Fungi</taxon>
        <taxon>Dikarya</taxon>
        <taxon>Basidiomycota</taxon>
        <taxon>Agaricomycotina</taxon>
        <taxon>Agaricomycetes</taxon>
        <taxon>Cantharellales</taxon>
        <taxon>Botryobasidiaceae</taxon>
        <taxon>Botryobasidium</taxon>
    </lineage>
</organism>
<dbReference type="EC" id="5.6.2.4" evidence="9"/>
<keyword evidence="2" id="KW-0547">Nucleotide-binding</keyword>
<dbReference type="InterPro" id="IPR027417">
    <property type="entry name" value="P-loop_NTPase"/>
</dbReference>
<dbReference type="GO" id="GO:0005524">
    <property type="term" value="F:ATP binding"/>
    <property type="evidence" value="ECO:0007669"/>
    <property type="project" value="UniProtKB-KW"/>
</dbReference>
<evidence type="ECO:0000256" key="4">
    <source>
        <dbReference type="ARBA" id="ARBA00022806"/>
    </source>
</evidence>
<feature type="region of interest" description="Disordered" evidence="12">
    <location>
        <begin position="1745"/>
        <end position="1766"/>
    </location>
</feature>
<evidence type="ECO:0000256" key="1">
    <source>
        <dbReference type="ARBA" id="ARBA00010140"/>
    </source>
</evidence>
<feature type="region of interest" description="Disordered" evidence="12">
    <location>
        <begin position="1419"/>
        <end position="1466"/>
    </location>
</feature>
<comment type="similarity">
    <text evidence="1">Belongs to the helicase family. SKI2 subfamily.</text>
</comment>
<dbReference type="InterPro" id="IPR036388">
    <property type="entry name" value="WH-like_DNA-bd_sf"/>
</dbReference>
<feature type="signal peptide" evidence="13">
    <location>
        <begin position="1"/>
        <end position="19"/>
    </location>
</feature>
<evidence type="ECO:0000256" key="3">
    <source>
        <dbReference type="ARBA" id="ARBA00022801"/>
    </source>
</evidence>
<name>A0A067M4V9_BOTB1</name>
<dbReference type="InterPro" id="IPR057842">
    <property type="entry name" value="WH_MER3"/>
</dbReference>
<dbReference type="SUPFAM" id="SSF158702">
    <property type="entry name" value="Sec63 N-terminal domain-like"/>
    <property type="match status" value="1"/>
</dbReference>
<feature type="compositionally biased region" description="Polar residues" evidence="12">
    <location>
        <begin position="1660"/>
        <end position="1669"/>
    </location>
</feature>
<dbReference type="Pfam" id="PF20936">
    <property type="entry name" value="GCIP_C"/>
    <property type="match status" value="1"/>
</dbReference>
<comment type="catalytic activity">
    <reaction evidence="8">
        <text>Couples ATP hydrolysis with the unwinding of duplex DNA by translocating in the 3'-5' direction.</text>
        <dbReference type="EC" id="5.6.2.4"/>
    </reaction>
</comment>
<dbReference type="Proteomes" id="UP000027195">
    <property type="component" value="Unassembled WGS sequence"/>
</dbReference>
<evidence type="ECO:0000313" key="17">
    <source>
        <dbReference type="Proteomes" id="UP000027195"/>
    </source>
</evidence>
<dbReference type="Pfam" id="PF13324">
    <property type="entry name" value="GCIP_N"/>
    <property type="match status" value="1"/>
</dbReference>
<proteinExistence type="inferred from homology"/>
<dbReference type="GO" id="GO:0043138">
    <property type="term" value="F:3'-5' DNA helicase activity"/>
    <property type="evidence" value="ECO:0007669"/>
    <property type="project" value="UniProtKB-EC"/>
</dbReference>
<dbReference type="SMART" id="SM00487">
    <property type="entry name" value="DEXDc"/>
    <property type="match status" value="1"/>
</dbReference>
<dbReference type="HOGENOM" id="CLU_000335_0_4_1"/>
<dbReference type="InterPro" id="IPR049317">
    <property type="entry name" value="GCIP-like_N"/>
</dbReference>
<feature type="domain" description="Helicase ATP-binding" evidence="14">
    <location>
        <begin position="530"/>
        <end position="710"/>
    </location>
</feature>
<dbReference type="InterPro" id="IPR001650">
    <property type="entry name" value="Helicase_C-like"/>
</dbReference>
<evidence type="ECO:0000256" key="5">
    <source>
        <dbReference type="ARBA" id="ARBA00022840"/>
    </source>
</evidence>
<comment type="catalytic activity">
    <reaction evidence="10">
        <text>ATP + H2O = ADP + phosphate + H(+)</text>
        <dbReference type="Rhea" id="RHEA:13065"/>
        <dbReference type="ChEBI" id="CHEBI:15377"/>
        <dbReference type="ChEBI" id="CHEBI:15378"/>
        <dbReference type="ChEBI" id="CHEBI:30616"/>
        <dbReference type="ChEBI" id="CHEBI:43474"/>
        <dbReference type="ChEBI" id="CHEBI:456216"/>
        <dbReference type="EC" id="5.6.2.4"/>
    </reaction>
</comment>
<dbReference type="SUPFAM" id="SSF46785">
    <property type="entry name" value="Winged helix' DNA-binding domain"/>
    <property type="match status" value="1"/>
</dbReference>
<dbReference type="Gene3D" id="1.20.1420.10">
    <property type="entry name" value="Talin, central domain"/>
    <property type="match status" value="1"/>
</dbReference>